<name>A0A9D1NVK0_9FIRM</name>
<evidence type="ECO:0000256" key="7">
    <source>
        <dbReference type="ARBA" id="ARBA00022692"/>
    </source>
</evidence>
<keyword evidence="10" id="KW-0067">ATP-binding</keyword>
<dbReference type="InterPro" id="IPR003660">
    <property type="entry name" value="HAMP_dom"/>
</dbReference>
<dbReference type="SUPFAM" id="SSF158472">
    <property type="entry name" value="HAMP domain-like"/>
    <property type="match status" value="1"/>
</dbReference>
<dbReference type="PANTHER" id="PTHR45528">
    <property type="entry name" value="SENSOR HISTIDINE KINASE CPXA"/>
    <property type="match status" value="1"/>
</dbReference>
<keyword evidence="4" id="KW-1003">Cell membrane</keyword>
<dbReference type="CDD" id="cd06225">
    <property type="entry name" value="HAMP"/>
    <property type="match status" value="1"/>
</dbReference>
<evidence type="ECO:0000256" key="6">
    <source>
        <dbReference type="ARBA" id="ARBA00022679"/>
    </source>
</evidence>
<feature type="domain" description="HAMP" evidence="16">
    <location>
        <begin position="171"/>
        <end position="223"/>
    </location>
</feature>
<reference evidence="17" key="2">
    <citation type="journal article" date="2021" name="PeerJ">
        <title>Extensive microbial diversity within the chicken gut microbiome revealed by metagenomics and culture.</title>
        <authorList>
            <person name="Gilroy R."/>
            <person name="Ravi A."/>
            <person name="Getino M."/>
            <person name="Pursley I."/>
            <person name="Horton D.L."/>
            <person name="Alikhan N.F."/>
            <person name="Baker D."/>
            <person name="Gharbi K."/>
            <person name="Hall N."/>
            <person name="Watson M."/>
            <person name="Adriaenssens E.M."/>
            <person name="Foster-Nyarko E."/>
            <person name="Jarju S."/>
            <person name="Secka A."/>
            <person name="Antonio M."/>
            <person name="Oren A."/>
            <person name="Chaudhuri R.R."/>
            <person name="La Ragione R."/>
            <person name="Hildebrand F."/>
            <person name="Pallen M.J."/>
        </authorList>
    </citation>
    <scope>NUCLEOTIDE SEQUENCE</scope>
    <source>
        <strain evidence="17">ChiBcec2-4451</strain>
    </source>
</reference>
<dbReference type="AlphaFoldDB" id="A0A9D1NVK0"/>
<evidence type="ECO:0000313" key="18">
    <source>
        <dbReference type="Proteomes" id="UP000886723"/>
    </source>
</evidence>
<evidence type="ECO:0000256" key="8">
    <source>
        <dbReference type="ARBA" id="ARBA00022741"/>
    </source>
</evidence>
<evidence type="ECO:0000259" key="16">
    <source>
        <dbReference type="PROSITE" id="PS50885"/>
    </source>
</evidence>
<dbReference type="InterPro" id="IPR036097">
    <property type="entry name" value="HisK_dim/P_sf"/>
</dbReference>
<dbReference type="PANTHER" id="PTHR45528:SF1">
    <property type="entry name" value="SENSOR HISTIDINE KINASE CPXA"/>
    <property type="match status" value="1"/>
</dbReference>
<dbReference type="SUPFAM" id="SSF55874">
    <property type="entry name" value="ATPase domain of HSP90 chaperone/DNA topoisomerase II/histidine kinase"/>
    <property type="match status" value="1"/>
</dbReference>
<dbReference type="Proteomes" id="UP000886723">
    <property type="component" value="Unassembled WGS sequence"/>
</dbReference>
<dbReference type="SUPFAM" id="SSF47384">
    <property type="entry name" value="Homodimeric domain of signal transducing histidine kinase"/>
    <property type="match status" value="1"/>
</dbReference>
<dbReference type="Gene3D" id="3.30.565.10">
    <property type="entry name" value="Histidine kinase-like ATPase, C-terminal domain"/>
    <property type="match status" value="1"/>
</dbReference>
<keyword evidence="8" id="KW-0547">Nucleotide-binding</keyword>
<comment type="caution">
    <text evidence="17">The sequence shown here is derived from an EMBL/GenBank/DDBJ whole genome shotgun (WGS) entry which is preliminary data.</text>
</comment>
<accession>A0A9D1NVK0</accession>
<comment type="catalytic activity">
    <reaction evidence="1">
        <text>ATP + protein L-histidine = ADP + protein N-phospho-L-histidine.</text>
        <dbReference type="EC" id="2.7.13.3"/>
    </reaction>
</comment>
<reference evidence="17" key="1">
    <citation type="submission" date="2020-10" db="EMBL/GenBank/DDBJ databases">
        <authorList>
            <person name="Gilroy R."/>
        </authorList>
    </citation>
    <scope>NUCLEOTIDE SEQUENCE</scope>
    <source>
        <strain evidence="17">ChiBcec2-4451</strain>
    </source>
</reference>
<dbReference type="InterPro" id="IPR050398">
    <property type="entry name" value="HssS/ArlS-like"/>
</dbReference>
<protein>
    <recommendedName>
        <fullName evidence="3">histidine kinase</fullName>
        <ecNumber evidence="3">2.7.13.3</ecNumber>
    </recommendedName>
</protein>
<dbReference type="EMBL" id="DVON01000246">
    <property type="protein sequence ID" value="HIV13774.1"/>
    <property type="molecule type" value="Genomic_DNA"/>
</dbReference>
<dbReference type="Pfam" id="PF00672">
    <property type="entry name" value="HAMP"/>
    <property type="match status" value="1"/>
</dbReference>
<evidence type="ECO:0000256" key="10">
    <source>
        <dbReference type="ARBA" id="ARBA00022840"/>
    </source>
</evidence>
<dbReference type="Gene3D" id="1.10.287.130">
    <property type="match status" value="1"/>
</dbReference>
<evidence type="ECO:0000256" key="4">
    <source>
        <dbReference type="ARBA" id="ARBA00022475"/>
    </source>
</evidence>
<feature type="transmembrane region" description="Helical" evidence="14">
    <location>
        <begin position="146"/>
        <end position="170"/>
    </location>
</feature>
<dbReference type="InterPro" id="IPR036890">
    <property type="entry name" value="HATPase_C_sf"/>
</dbReference>
<sequence>MRAMNRRNSIYVQLLRLLIVSAVAAVAIFVLMDLISTRLIGVYFENNNYEERHNQAYMTKLQNYIDQNHLSSRDAQELNDWVKSQKILYVQIYKDGIRVFDSAYPNEEIWEAEIEATDQEWETIYTLTFSDGTAQVSVVGNYAYQIFIYVYIAEIVICFGIFLLLVLLGIRKRMGYIRKLSQEVEILEGGSLDYPITVKGNDELATLAFGLDSMRKSFQELLNQEAKMVQENQRIVTEMSHDLRTPITSILLYTEILKRGNGKDRQIEYIEKIEKRARRMKQLTDHLFEYSLLTGETKVQMEEPELYEVLFYDLFSETCSYLEQRGFQVEFHVKWLEKKIQISTEYMLRIMDNITSNVLKYADPAYPIVISSAQEEHMAGFSFENHIRKTEETVESTGIGIKSIRNMTLKMKAKCQVEQEGDQFRLTILFPVKYKIEQQA</sequence>
<evidence type="ECO:0000259" key="15">
    <source>
        <dbReference type="PROSITE" id="PS50109"/>
    </source>
</evidence>
<comment type="subcellular location">
    <subcellularLocation>
        <location evidence="2">Cell membrane</location>
        <topology evidence="2">Multi-pass membrane protein</topology>
    </subcellularLocation>
</comment>
<organism evidence="17 18">
    <name type="scientific">Candidatus Pullilachnospira stercoravium</name>
    <dbReference type="NCBI Taxonomy" id="2840913"/>
    <lineage>
        <taxon>Bacteria</taxon>
        <taxon>Bacillati</taxon>
        <taxon>Bacillota</taxon>
        <taxon>Clostridia</taxon>
        <taxon>Lachnospirales</taxon>
        <taxon>Lachnospiraceae</taxon>
        <taxon>Lachnospiraceae incertae sedis</taxon>
        <taxon>Candidatus Pullilachnospira</taxon>
    </lineage>
</organism>
<dbReference type="PROSITE" id="PS50109">
    <property type="entry name" value="HIS_KIN"/>
    <property type="match status" value="1"/>
</dbReference>
<keyword evidence="6" id="KW-0808">Transferase</keyword>
<dbReference type="CDD" id="cd00082">
    <property type="entry name" value="HisKA"/>
    <property type="match status" value="1"/>
</dbReference>
<dbReference type="EC" id="2.7.13.3" evidence="3"/>
<evidence type="ECO:0000256" key="5">
    <source>
        <dbReference type="ARBA" id="ARBA00022553"/>
    </source>
</evidence>
<dbReference type="PROSITE" id="PS50885">
    <property type="entry name" value="HAMP"/>
    <property type="match status" value="1"/>
</dbReference>
<evidence type="ECO:0000256" key="9">
    <source>
        <dbReference type="ARBA" id="ARBA00022777"/>
    </source>
</evidence>
<evidence type="ECO:0000256" key="13">
    <source>
        <dbReference type="ARBA" id="ARBA00023136"/>
    </source>
</evidence>
<keyword evidence="7 14" id="KW-0812">Transmembrane</keyword>
<feature type="domain" description="Histidine kinase" evidence="15">
    <location>
        <begin position="238"/>
        <end position="434"/>
    </location>
</feature>
<gene>
    <name evidence="17" type="ORF">IAA63_11630</name>
</gene>
<keyword evidence="9 17" id="KW-0418">Kinase</keyword>
<evidence type="ECO:0000256" key="3">
    <source>
        <dbReference type="ARBA" id="ARBA00012438"/>
    </source>
</evidence>
<evidence type="ECO:0000256" key="14">
    <source>
        <dbReference type="SAM" id="Phobius"/>
    </source>
</evidence>
<dbReference type="GO" id="GO:0000155">
    <property type="term" value="F:phosphorelay sensor kinase activity"/>
    <property type="evidence" value="ECO:0007669"/>
    <property type="project" value="InterPro"/>
</dbReference>
<evidence type="ECO:0000256" key="11">
    <source>
        <dbReference type="ARBA" id="ARBA00022989"/>
    </source>
</evidence>
<dbReference type="GO" id="GO:0005524">
    <property type="term" value="F:ATP binding"/>
    <property type="evidence" value="ECO:0007669"/>
    <property type="project" value="UniProtKB-KW"/>
</dbReference>
<dbReference type="Gene3D" id="6.10.340.10">
    <property type="match status" value="1"/>
</dbReference>
<evidence type="ECO:0000256" key="1">
    <source>
        <dbReference type="ARBA" id="ARBA00000085"/>
    </source>
</evidence>
<proteinExistence type="predicted"/>
<evidence type="ECO:0000256" key="2">
    <source>
        <dbReference type="ARBA" id="ARBA00004651"/>
    </source>
</evidence>
<dbReference type="Pfam" id="PF00512">
    <property type="entry name" value="HisKA"/>
    <property type="match status" value="1"/>
</dbReference>
<keyword evidence="13 14" id="KW-0472">Membrane</keyword>
<dbReference type="SMART" id="SM00388">
    <property type="entry name" value="HisKA"/>
    <property type="match status" value="1"/>
</dbReference>
<keyword evidence="11 14" id="KW-1133">Transmembrane helix</keyword>
<keyword evidence="5" id="KW-0597">Phosphoprotein</keyword>
<feature type="transmembrane region" description="Helical" evidence="14">
    <location>
        <begin position="12"/>
        <end position="32"/>
    </location>
</feature>
<dbReference type="GO" id="GO:0005886">
    <property type="term" value="C:plasma membrane"/>
    <property type="evidence" value="ECO:0007669"/>
    <property type="project" value="UniProtKB-SubCell"/>
</dbReference>
<dbReference type="InterPro" id="IPR003661">
    <property type="entry name" value="HisK_dim/P_dom"/>
</dbReference>
<dbReference type="InterPro" id="IPR005467">
    <property type="entry name" value="His_kinase_dom"/>
</dbReference>
<evidence type="ECO:0000256" key="12">
    <source>
        <dbReference type="ARBA" id="ARBA00023012"/>
    </source>
</evidence>
<keyword evidence="12" id="KW-0902">Two-component regulatory system</keyword>
<dbReference type="SMART" id="SM00304">
    <property type="entry name" value="HAMP"/>
    <property type="match status" value="1"/>
</dbReference>
<evidence type="ECO:0000313" key="17">
    <source>
        <dbReference type="EMBL" id="HIV13774.1"/>
    </source>
</evidence>